<feature type="region of interest" description="Disordered" evidence="1">
    <location>
        <begin position="287"/>
        <end position="306"/>
    </location>
</feature>
<dbReference type="RefSeq" id="XP_029226912.1">
    <property type="nucleotide sequence ID" value="XM_029372960.1"/>
</dbReference>
<organism evidence="2 3">
    <name type="scientific">Trypanosoma conorhini</name>
    <dbReference type="NCBI Taxonomy" id="83891"/>
    <lineage>
        <taxon>Eukaryota</taxon>
        <taxon>Discoba</taxon>
        <taxon>Euglenozoa</taxon>
        <taxon>Kinetoplastea</taxon>
        <taxon>Metakinetoplastina</taxon>
        <taxon>Trypanosomatida</taxon>
        <taxon>Trypanosomatidae</taxon>
        <taxon>Trypanosoma</taxon>
    </lineage>
</organism>
<evidence type="ECO:0000313" key="2">
    <source>
        <dbReference type="EMBL" id="RNF13725.1"/>
    </source>
</evidence>
<dbReference type="AlphaFoldDB" id="A0A422P7N1"/>
<comment type="caution">
    <text evidence="2">The sequence shown here is derived from an EMBL/GenBank/DDBJ whole genome shotgun (WGS) entry which is preliminary data.</text>
</comment>
<reference evidence="2 3" key="1">
    <citation type="journal article" date="2018" name="BMC Genomics">
        <title>Genomic comparison of Trypanosoma conorhini and Trypanosoma rangeli to Trypanosoma cruzi strains of high and low virulence.</title>
        <authorList>
            <person name="Bradwell K.R."/>
            <person name="Koparde V.N."/>
            <person name="Matveyev A.V."/>
            <person name="Serrano M.G."/>
            <person name="Alves J.M."/>
            <person name="Parikh H."/>
            <person name="Huang B."/>
            <person name="Lee V."/>
            <person name="Espinosa-Alvarez O."/>
            <person name="Ortiz P.A."/>
            <person name="Costa-Martins A.G."/>
            <person name="Teixeira M.M."/>
            <person name="Buck G.A."/>
        </authorList>
    </citation>
    <scope>NUCLEOTIDE SEQUENCE [LARGE SCALE GENOMIC DNA]</scope>
    <source>
        <strain evidence="2 3">025E</strain>
    </source>
</reference>
<evidence type="ECO:0000256" key="1">
    <source>
        <dbReference type="SAM" id="MobiDB-lite"/>
    </source>
</evidence>
<protein>
    <submittedName>
        <fullName evidence="2">Uncharacterized protein</fullName>
    </submittedName>
</protein>
<keyword evidence="3" id="KW-1185">Reference proteome</keyword>
<dbReference type="Proteomes" id="UP000284403">
    <property type="component" value="Unassembled WGS sequence"/>
</dbReference>
<feature type="compositionally biased region" description="Low complexity" evidence="1">
    <location>
        <begin position="18"/>
        <end position="50"/>
    </location>
</feature>
<dbReference type="GeneID" id="40319682"/>
<dbReference type="EMBL" id="MKKU01000393">
    <property type="protein sequence ID" value="RNF13725.1"/>
    <property type="molecule type" value="Genomic_DNA"/>
</dbReference>
<feature type="region of interest" description="Disordered" evidence="1">
    <location>
        <begin position="190"/>
        <end position="227"/>
    </location>
</feature>
<gene>
    <name evidence="2" type="ORF">Tco025E_06071</name>
</gene>
<proteinExistence type="predicted"/>
<evidence type="ECO:0000313" key="3">
    <source>
        <dbReference type="Proteomes" id="UP000284403"/>
    </source>
</evidence>
<feature type="region of interest" description="Disordered" evidence="1">
    <location>
        <begin position="1"/>
        <end position="58"/>
    </location>
</feature>
<accession>A0A422P7N1</accession>
<name>A0A422P7N1_9TRYP</name>
<dbReference type="OrthoDB" id="261272at2759"/>
<sequence>MARSCSLSTSHDDEKKNSFSGSDNESEDSSSSRSASASSSGSSSSVSSPPRASPEKGSCDALAMERMERHRRLRRLLSQRNVGDAVAVDDGKYVEPFTARKGALDADDSVILSTFSNALLFSRLLAVLSFSDHPARLENFEGVLSATNPLFYRNFKLPLEETAAQTARGSALTHRGCAALERGGIVVRRRKRDRHTHTAASAASAEAVRRGRAAGDPSERRGSTATSGIIANSLRSWEQHLAEELRAEGVSIETFRQQRHGNSYVEERRFLQESQWADYQRELRLEEKRKEQEAKRAIRRGETNTN</sequence>